<evidence type="ECO:0000256" key="4">
    <source>
        <dbReference type="ARBA" id="ARBA00022679"/>
    </source>
</evidence>
<dbReference type="AlphaFoldDB" id="A0A6L9EDT3"/>
<dbReference type="GO" id="GO:0016757">
    <property type="term" value="F:glycosyltransferase activity"/>
    <property type="evidence" value="ECO:0007669"/>
    <property type="project" value="UniProtKB-KW"/>
</dbReference>
<evidence type="ECO:0000313" key="7">
    <source>
        <dbReference type="EMBL" id="NAS12791.1"/>
    </source>
</evidence>
<evidence type="ECO:0000259" key="6">
    <source>
        <dbReference type="Pfam" id="PF00535"/>
    </source>
</evidence>
<evidence type="ECO:0000256" key="3">
    <source>
        <dbReference type="ARBA" id="ARBA00022676"/>
    </source>
</evidence>
<protein>
    <submittedName>
        <fullName evidence="7">Glycosyltransferase</fullName>
    </submittedName>
</protein>
<dbReference type="GO" id="GO:0005886">
    <property type="term" value="C:plasma membrane"/>
    <property type="evidence" value="ECO:0007669"/>
    <property type="project" value="UniProtKB-SubCell"/>
</dbReference>
<comment type="caution">
    <text evidence="7">The sequence shown here is derived from an EMBL/GenBank/DDBJ whole genome shotgun (WGS) entry which is preliminary data.</text>
</comment>
<dbReference type="InterPro" id="IPR029044">
    <property type="entry name" value="Nucleotide-diphossugar_trans"/>
</dbReference>
<keyword evidence="5" id="KW-0472">Membrane</keyword>
<keyword evidence="3" id="KW-0328">Glycosyltransferase</keyword>
<dbReference type="SUPFAM" id="SSF53448">
    <property type="entry name" value="Nucleotide-diphospho-sugar transferases"/>
    <property type="match status" value="1"/>
</dbReference>
<feature type="domain" description="Glycosyltransferase 2-like" evidence="6">
    <location>
        <begin position="10"/>
        <end position="130"/>
    </location>
</feature>
<evidence type="ECO:0000256" key="5">
    <source>
        <dbReference type="ARBA" id="ARBA00023136"/>
    </source>
</evidence>
<evidence type="ECO:0000256" key="2">
    <source>
        <dbReference type="ARBA" id="ARBA00022475"/>
    </source>
</evidence>
<keyword evidence="8" id="KW-1185">Reference proteome</keyword>
<keyword evidence="2" id="KW-1003">Cell membrane</keyword>
<organism evidence="7 8">
    <name type="scientific">Poritiphilus flavus</name>
    <dbReference type="NCBI Taxonomy" id="2697053"/>
    <lineage>
        <taxon>Bacteria</taxon>
        <taxon>Pseudomonadati</taxon>
        <taxon>Bacteroidota</taxon>
        <taxon>Flavobacteriia</taxon>
        <taxon>Flavobacteriales</taxon>
        <taxon>Flavobacteriaceae</taxon>
        <taxon>Poritiphilus</taxon>
    </lineage>
</organism>
<evidence type="ECO:0000313" key="8">
    <source>
        <dbReference type="Proteomes" id="UP000475249"/>
    </source>
</evidence>
<dbReference type="EMBL" id="WXYO01000005">
    <property type="protein sequence ID" value="NAS12791.1"/>
    <property type="molecule type" value="Genomic_DNA"/>
</dbReference>
<comment type="subcellular location">
    <subcellularLocation>
        <location evidence="1">Cell membrane</location>
    </subcellularLocation>
</comment>
<dbReference type="PANTHER" id="PTHR43646:SF2">
    <property type="entry name" value="GLYCOSYLTRANSFERASE 2-LIKE DOMAIN-CONTAINING PROTEIN"/>
    <property type="match status" value="1"/>
</dbReference>
<dbReference type="RefSeq" id="WP_161435820.1">
    <property type="nucleotide sequence ID" value="NZ_WXYO01000005.1"/>
</dbReference>
<reference evidence="7 8" key="1">
    <citation type="submission" date="2020-01" db="EMBL/GenBank/DDBJ databases">
        <title>Bacteria diversity of Porities sp.</title>
        <authorList>
            <person name="Wang G."/>
        </authorList>
    </citation>
    <scope>NUCLEOTIDE SEQUENCE [LARGE SCALE GENOMIC DNA]</scope>
    <source>
        <strain evidence="7 8">R33</strain>
    </source>
</reference>
<gene>
    <name evidence="7" type="ORF">GTQ38_12300</name>
</gene>
<dbReference type="InterPro" id="IPR026461">
    <property type="entry name" value="Trfase_2_rSAM/seldom_assoc"/>
</dbReference>
<dbReference type="InterPro" id="IPR001173">
    <property type="entry name" value="Glyco_trans_2-like"/>
</dbReference>
<dbReference type="Proteomes" id="UP000475249">
    <property type="component" value="Unassembled WGS sequence"/>
</dbReference>
<name>A0A6L9EDT3_9FLAO</name>
<proteinExistence type="predicted"/>
<dbReference type="PANTHER" id="PTHR43646">
    <property type="entry name" value="GLYCOSYLTRANSFERASE"/>
    <property type="match status" value="1"/>
</dbReference>
<dbReference type="Gene3D" id="3.90.550.10">
    <property type="entry name" value="Spore Coat Polysaccharide Biosynthesis Protein SpsA, Chain A"/>
    <property type="match status" value="1"/>
</dbReference>
<dbReference type="Pfam" id="PF00535">
    <property type="entry name" value="Glycos_transf_2"/>
    <property type="match status" value="1"/>
</dbReference>
<dbReference type="NCBIfam" id="TIGR04283">
    <property type="entry name" value="glyco_like_mftF"/>
    <property type="match status" value="1"/>
</dbReference>
<sequence>MKQRSFQHISIIIPVLNEETHIGSLLQHLKAQSLNFVKEIIVVDGGSSDNTVTVALNHGVSVLHSNKGRAKQMNFGAKHATGEVLYFLHADTFPPRNFDKRIAEAVQNGLEAGCFRMKFDHKSRFLRFFSWFSRINYRICRGGDQSLFITAKLFEEASGFNEEYVIYEDNEFIGRLYKMTVFTILPQHVRTSARKYEKMGLVKLQYHFGIIHLKNFLGAGPEQLYQYYRRNIL</sequence>
<accession>A0A6L9EDT3</accession>
<evidence type="ECO:0000256" key="1">
    <source>
        <dbReference type="ARBA" id="ARBA00004236"/>
    </source>
</evidence>
<dbReference type="CDD" id="cd02522">
    <property type="entry name" value="GT_2_like_a"/>
    <property type="match status" value="1"/>
</dbReference>
<keyword evidence="4 7" id="KW-0808">Transferase</keyword>